<gene>
    <name evidence="1" type="ORF">C6P99_03465</name>
</gene>
<proteinExistence type="predicted"/>
<comment type="caution">
    <text evidence="1">The sequence shown here is derived from an EMBL/GenBank/DDBJ whole genome shotgun (WGS) entry which is preliminary data.</text>
</comment>
<evidence type="ECO:0000313" key="1">
    <source>
        <dbReference type="EMBL" id="PRE54873.1"/>
    </source>
</evidence>
<name>A0AB37B0F8_9BURK</name>
<reference evidence="1 2" key="1">
    <citation type="submission" date="2018-03" db="EMBL/GenBank/DDBJ databases">
        <authorList>
            <person name="Nguyen K."/>
            <person name="Fouts D."/>
            <person name="Sutton G."/>
        </authorList>
    </citation>
    <scope>NUCLEOTIDE SEQUENCE [LARGE SCALE GENOMIC DNA]</scope>
    <source>
        <strain evidence="1 2">AU14328</strain>
    </source>
</reference>
<dbReference type="Proteomes" id="UP000237811">
    <property type="component" value="Unassembled WGS sequence"/>
</dbReference>
<dbReference type="EMBL" id="PVFR01000010">
    <property type="protein sequence ID" value="PRE54873.1"/>
    <property type="molecule type" value="Genomic_DNA"/>
</dbReference>
<evidence type="ECO:0000313" key="2">
    <source>
        <dbReference type="Proteomes" id="UP000237811"/>
    </source>
</evidence>
<accession>A0AB37B0F8</accession>
<protein>
    <submittedName>
        <fullName evidence="1">Uncharacterized protein</fullName>
    </submittedName>
</protein>
<organism evidence="1 2">
    <name type="scientific">Burkholderia multivorans</name>
    <dbReference type="NCBI Taxonomy" id="87883"/>
    <lineage>
        <taxon>Bacteria</taxon>
        <taxon>Pseudomonadati</taxon>
        <taxon>Pseudomonadota</taxon>
        <taxon>Betaproteobacteria</taxon>
        <taxon>Burkholderiales</taxon>
        <taxon>Burkholderiaceae</taxon>
        <taxon>Burkholderia</taxon>
        <taxon>Burkholderia cepacia complex</taxon>
    </lineage>
</organism>
<dbReference type="AlphaFoldDB" id="A0AB37B0F8"/>
<sequence length="85" mass="9938">MAGGRYRRVARWRFARRLDRQVSRAQHRRGRIGLRPRDPYAHAKPKLPRLSIPRERVDAFAYVTEIAAIACEPHIDAYSKSESPR</sequence>